<feature type="domain" description="Reverse transcriptase" evidence="3">
    <location>
        <begin position="694"/>
        <end position="873"/>
    </location>
</feature>
<evidence type="ECO:0000256" key="1">
    <source>
        <dbReference type="ARBA" id="ARBA00023268"/>
    </source>
</evidence>
<feature type="compositionally biased region" description="Basic and acidic residues" evidence="2">
    <location>
        <begin position="586"/>
        <end position="596"/>
    </location>
</feature>
<name>A0A2N9EVI8_FAGSY</name>
<dbReference type="PROSITE" id="PS50878">
    <property type="entry name" value="RT_POL"/>
    <property type="match status" value="1"/>
</dbReference>
<dbReference type="InterPro" id="IPR001584">
    <property type="entry name" value="Integrase_cat-core"/>
</dbReference>
<dbReference type="SUPFAM" id="SSF53098">
    <property type="entry name" value="Ribonuclease H-like"/>
    <property type="match status" value="1"/>
</dbReference>
<proteinExistence type="predicted"/>
<dbReference type="PANTHER" id="PTHR37984">
    <property type="entry name" value="PROTEIN CBG26694"/>
    <property type="match status" value="1"/>
</dbReference>
<feature type="compositionally biased region" description="Gly residues" evidence="2">
    <location>
        <begin position="576"/>
        <end position="585"/>
    </location>
</feature>
<keyword evidence="1" id="KW-0511">Multifunctional enzyme</keyword>
<dbReference type="Gene3D" id="3.30.70.270">
    <property type="match status" value="2"/>
</dbReference>
<dbReference type="InterPro" id="IPR036397">
    <property type="entry name" value="RNaseH_sf"/>
</dbReference>
<dbReference type="PROSITE" id="PS50994">
    <property type="entry name" value="INTEGRASE"/>
    <property type="match status" value="1"/>
</dbReference>
<dbReference type="CDD" id="cd00303">
    <property type="entry name" value="retropepsin_like"/>
    <property type="match status" value="1"/>
</dbReference>
<dbReference type="Pfam" id="PF00078">
    <property type="entry name" value="RVT_1"/>
    <property type="match status" value="1"/>
</dbReference>
<feature type="compositionally biased region" description="Basic and acidic residues" evidence="2">
    <location>
        <begin position="110"/>
        <end position="120"/>
    </location>
</feature>
<dbReference type="Pfam" id="PF00665">
    <property type="entry name" value="rve"/>
    <property type="match status" value="1"/>
</dbReference>
<dbReference type="GO" id="GO:0003824">
    <property type="term" value="F:catalytic activity"/>
    <property type="evidence" value="ECO:0007669"/>
    <property type="project" value="UniProtKB-KW"/>
</dbReference>
<dbReference type="InterPro" id="IPR041577">
    <property type="entry name" value="RT_RNaseH_2"/>
</dbReference>
<dbReference type="InterPro" id="IPR012337">
    <property type="entry name" value="RNaseH-like_sf"/>
</dbReference>
<dbReference type="Gene3D" id="3.30.420.10">
    <property type="entry name" value="Ribonuclease H-like superfamily/Ribonuclease H"/>
    <property type="match status" value="1"/>
</dbReference>
<dbReference type="InterPro" id="IPR000477">
    <property type="entry name" value="RT_dom"/>
</dbReference>
<dbReference type="GO" id="GO:0003676">
    <property type="term" value="F:nucleic acid binding"/>
    <property type="evidence" value="ECO:0007669"/>
    <property type="project" value="InterPro"/>
</dbReference>
<protein>
    <submittedName>
        <fullName evidence="5">Uncharacterized protein</fullName>
    </submittedName>
</protein>
<feature type="region of interest" description="Disordered" evidence="2">
    <location>
        <begin position="284"/>
        <end position="312"/>
    </location>
</feature>
<dbReference type="Gene3D" id="3.10.10.10">
    <property type="entry name" value="HIV Type 1 Reverse Transcriptase, subunit A, domain 1"/>
    <property type="match status" value="1"/>
</dbReference>
<evidence type="ECO:0000259" key="3">
    <source>
        <dbReference type="PROSITE" id="PS50878"/>
    </source>
</evidence>
<accession>A0A2N9EVI8</accession>
<feature type="region of interest" description="Disordered" evidence="2">
    <location>
        <begin position="80"/>
        <end position="147"/>
    </location>
</feature>
<dbReference type="EMBL" id="OIVN01000350">
    <property type="protein sequence ID" value="SPC78803.1"/>
    <property type="molecule type" value="Genomic_DNA"/>
</dbReference>
<dbReference type="InterPro" id="IPR050951">
    <property type="entry name" value="Retrovirus_Pol_polyprotein"/>
</dbReference>
<feature type="domain" description="Integrase catalytic" evidence="4">
    <location>
        <begin position="1239"/>
        <end position="1399"/>
    </location>
</feature>
<reference evidence="5" key="1">
    <citation type="submission" date="2018-02" db="EMBL/GenBank/DDBJ databases">
        <authorList>
            <person name="Cohen D.B."/>
            <person name="Kent A.D."/>
        </authorList>
    </citation>
    <scope>NUCLEOTIDE SEQUENCE</scope>
</reference>
<dbReference type="SUPFAM" id="SSF56672">
    <property type="entry name" value="DNA/RNA polymerases"/>
    <property type="match status" value="1"/>
</dbReference>
<organism evidence="5">
    <name type="scientific">Fagus sylvatica</name>
    <name type="common">Beechnut</name>
    <dbReference type="NCBI Taxonomy" id="28930"/>
    <lineage>
        <taxon>Eukaryota</taxon>
        <taxon>Viridiplantae</taxon>
        <taxon>Streptophyta</taxon>
        <taxon>Embryophyta</taxon>
        <taxon>Tracheophyta</taxon>
        <taxon>Spermatophyta</taxon>
        <taxon>Magnoliopsida</taxon>
        <taxon>eudicotyledons</taxon>
        <taxon>Gunneridae</taxon>
        <taxon>Pentapetalae</taxon>
        <taxon>rosids</taxon>
        <taxon>fabids</taxon>
        <taxon>Fagales</taxon>
        <taxon>Fagaceae</taxon>
        <taxon>Fagus</taxon>
    </lineage>
</organism>
<dbReference type="InterPro" id="IPR043502">
    <property type="entry name" value="DNA/RNA_pol_sf"/>
</dbReference>
<evidence type="ECO:0000256" key="2">
    <source>
        <dbReference type="SAM" id="MobiDB-lite"/>
    </source>
</evidence>
<feature type="compositionally biased region" description="Basic and acidic residues" evidence="2">
    <location>
        <begin position="24"/>
        <end position="56"/>
    </location>
</feature>
<feature type="compositionally biased region" description="Basic residues" evidence="2">
    <location>
        <begin position="121"/>
        <end position="138"/>
    </location>
</feature>
<evidence type="ECO:0000259" key="4">
    <source>
        <dbReference type="PROSITE" id="PS50994"/>
    </source>
</evidence>
<dbReference type="GO" id="GO:0015074">
    <property type="term" value="P:DNA integration"/>
    <property type="evidence" value="ECO:0007669"/>
    <property type="project" value="InterPro"/>
</dbReference>
<dbReference type="PANTHER" id="PTHR37984:SF5">
    <property type="entry name" value="PROTEIN NYNRIN-LIKE"/>
    <property type="match status" value="1"/>
</dbReference>
<gene>
    <name evidence="5" type="ORF">FSB_LOCUS6685</name>
</gene>
<dbReference type="InterPro" id="IPR043128">
    <property type="entry name" value="Rev_trsase/Diguanyl_cyclase"/>
</dbReference>
<dbReference type="Pfam" id="PF17919">
    <property type="entry name" value="RT_RNaseH_2"/>
    <property type="match status" value="1"/>
</dbReference>
<feature type="region of interest" description="Disordered" evidence="2">
    <location>
        <begin position="1"/>
        <end position="67"/>
    </location>
</feature>
<feature type="compositionally biased region" description="Basic and acidic residues" evidence="2">
    <location>
        <begin position="80"/>
        <end position="91"/>
    </location>
</feature>
<sequence length="1528" mass="173611">MEEMAVSGNERGGNRLPTFNQRRLQSEVRVPDGREEREVRRSRGRTEGRQRSHSREPSFLGDARKKRRIEELEEELKLLKEGDKNKDEQRRSRQSRSHSGSCGSPHPAPSRKERSRGSDYRRRRKVSPKRRRHKRSKTPPRQEQNPIWRKLQQISHSPFSTRIERAKFPAKFVTPPLAVYDGKSDPVGHLSRFRQAMAIHNSNDALMCRVFPSSLGEVYNDIDACDEDIVVKTFRFGLHEDSKLRKSFTKRPPINMAELMTRLEQHIRVEDDPKSSAKIAEVAPLVDRKAAQPEPQPESRRAKKAKSSTGTSGTDMCLAVYTTFKEPIYRLLPLIKDKPYFKWPPKMPGDPATRETKPYCNYHRERGHLTEHCRAYKYHLEHLVKNGHLKQYVDESKSPHQNVEVPRITVKASAPVGIIDVIHYESTCHDQRGEMRRAAHLREVFQVQDSAQMAPSPLRKESVEEIVFNNQDLEGVQLPHSDALVITLRIGEFDIKRVLIDPGSSVDIMYESLFKGLGLGKKDLSRTEGPLSGFSGETVVPSGKVTINTVAALNGCGPLHTPSAAEVSNSARHYGNHGGPTGGKANGEDREERHPQEKCVEKLVPISIAEGESQRQFLIGDSLSEEHKSQLLTLLDKYQDVFAWTPYEAPGVDLEFVCHELNVSPEYKPVIQKARRTAPQHAEAVREEVERLLKIEAIREVLYPQWLSNTVVVKKKNGKWRVCVDFTDLNKACPKDPFPLPKIDQLVDSTASHERMSFLDTFQGYHQIALRREDQEKTAFITPRGVFCYKVMPFGLKNAGATYQRMVTKMFSELLGKTVEVYIDDMVVKSIKGTNHVEDLERVFGILRRHNLKLNASKCAFGVGSGKFLGFMVTQRGIEANPDQIAAIQGLQPPKNVREVQRLTGMAAALNRFISKSAEKCRPFFDLIKKGKSFAWSEESDQAFERLKKYLSAPPLLSSPKEGEPLYIYLAVSDKAVSVAIIRNNSGKQRPVYYTSKTMNGAETRYLPLEKSALAFFVTAKKLPHYFQAHTMIILTSLPLKALFRSSDFSGRISKWGAQLGAYDVRYKPRTAIKGQVLADFIAEFAPDNDMHIGGEHPKDTERDLEKKTGRFRLGFDASNNEVEYEALLHGLRAARRLEADPLTIHYFRRTITVEVQDSPSIARSGQASICQIEMGLSWMDPILDYLSKDILPADQKEAAKIRKTATREYAVVILEDVHWPTEQSVKVTGGHICRRMWLNMSDVAKSWGLDLVGPLPRATRNRQWLIVATDYFTKWVEAEPLARITDSESRKFVWKSIITRFGIPKCFVFDNGTQFDSGPVKKYCLDFGIRNHFSSPAYPQGNGQAESSNKIILNGIKKRLEEAKGRWMEELPTILWTFRTTPRSLTRETPYSLTYGVEAVIPLEVELPTLRSEEYDQENNELMLAKDLDLAQERRDLAMIRLASYQGDLKKRYGKSVSERILAPGDLVLRKVLGNRKDPTQGKQGANWEGPYQIVSEAGLGAFNLKGMDDKPLKRPWNISNLKKFYQ</sequence>
<feature type="region of interest" description="Disordered" evidence="2">
    <location>
        <begin position="569"/>
        <end position="596"/>
    </location>
</feature>
<evidence type="ECO:0000313" key="5">
    <source>
        <dbReference type="EMBL" id="SPC78803.1"/>
    </source>
</evidence>
<dbReference type="CDD" id="cd01647">
    <property type="entry name" value="RT_LTR"/>
    <property type="match status" value="1"/>
</dbReference>